<dbReference type="AlphaFoldDB" id="A0AAV2B3J9"/>
<organism evidence="2 3">
    <name type="scientific">Larinioides sclopetarius</name>
    <dbReference type="NCBI Taxonomy" id="280406"/>
    <lineage>
        <taxon>Eukaryota</taxon>
        <taxon>Metazoa</taxon>
        <taxon>Ecdysozoa</taxon>
        <taxon>Arthropoda</taxon>
        <taxon>Chelicerata</taxon>
        <taxon>Arachnida</taxon>
        <taxon>Araneae</taxon>
        <taxon>Araneomorphae</taxon>
        <taxon>Entelegynae</taxon>
        <taxon>Araneoidea</taxon>
        <taxon>Araneidae</taxon>
        <taxon>Larinioides</taxon>
    </lineage>
</organism>
<evidence type="ECO:0000313" key="3">
    <source>
        <dbReference type="Proteomes" id="UP001497382"/>
    </source>
</evidence>
<dbReference type="EMBL" id="CAXIEN010000270">
    <property type="protein sequence ID" value="CAL1290830.1"/>
    <property type="molecule type" value="Genomic_DNA"/>
</dbReference>
<protein>
    <submittedName>
        <fullName evidence="2">Uncharacterized protein</fullName>
    </submittedName>
</protein>
<gene>
    <name evidence="2" type="ORF">LARSCL_LOCUS16726</name>
</gene>
<dbReference type="Proteomes" id="UP001497382">
    <property type="component" value="Unassembled WGS sequence"/>
</dbReference>
<evidence type="ECO:0000256" key="1">
    <source>
        <dbReference type="SAM" id="MobiDB-lite"/>
    </source>
</evidence>
<sequence>MVRKVRQDLLKSFKRLCCCSKAEDYCDTIYVEESKIHFPVPEPPNQRTMPPDQNTVPPNQRTKPPEDGCDKN</sequence>
<feature type="compositionally biased region" description="Basic and acidic residues" evidence="1">
    <location>
        <begin position="63"/>
        <end position="72"/>
    </location>
</feature>
<evidence type="ECO:0000313" key="2">
    <source>
        <dbReference type="EMBL" id="CAL1290830.1"/>
    </source>
</evidence>
<feature type="region of interest" description="Disordered" evidence="1">
    <location>
        <begin position="38"/>
        <end position="72"/>
    </location>
</feature>
<proteinExistence type="predicted"/>
<name>A0AAV2B3J9_9ARAC</name>
<reference evidence="2 3" key="1">
    <citation type="submission" date="2024-04" db="EMBL/GenBank/DDBJ databases">
        <authorList>
            <person name="Rising A."/>
            <person name="Reimegard J."/>
            <person name="Sonavane S."/>
            <person name="Akerstrom W."/>
            <person name="Nylinder S."/>
            <person name="Hedman E."/>
            <person name="Kallberg Y."/>
        </authorList>
    </citation>
    <scope>NUCLEOTIDE SEQUENCE [LARGE SCALE GENOMIC DNA]</scope>
</reference>
<comment type="caution">
    <text evidence="2">The sequence shown here is derived from an EMBL/GenBank/DDBJ whole genome shotgun (WGS) entry which is preliminary data.</text>
</comment>
<accession>A0AAV2B3J9</accession>
<feature type="compositionally biased region" description="Polar residues" evidence="1">
    <location>
        <begin position="45"/>
        <end position="62"/>
    </location>
</feature>
<keyword evidence="3" id="KW-1185">Reference proteome</keyword>